<dbReference type="RefSeq" id="WP_091965932.1">
    <property type="nucleotide sequence ID" value="NZ_FMAI01000027.1"/>
</dbReference>
<keyword evidence="5 6" id="KW-0472">Membrane</keyword>
<feature type="transmembrane region" description="Helical" evidence="6">
    <location>
        <begin position="173"/>
        <end position="194"/>
    </location>
</feature>
<dbReference type="Proteomes" id="UP000199184">
    <property type="component" value="Unassembled WGS sequence"/>
</dbReference>
<keyword evidence="3 6" id="KW-0812">Transmembrane</keyword>
<evidence type="ECO:0000256" key="3">
    <source>
        <dbReference type="ARBA" id="ARBA00022692"/>
    </source>
</evidence>
<gene>
    <name evidence="8" type="ORF">GA0061098_102748</name>
</gene>
<dbReference type="PANTHER" id="PTHR30482">
    <property type="entry name" value="HIGH-AFFINITY BRANCHED-CHAIN AMINO ACID TRANSPORT SYSTEM PERMEASE"/>
    <property type="match status" value="1"/>
</dbReference>
<accession>A0A1C3XQH4</accession>
<feature type="transmembrane region" description="Helical" evidence="6">
    <location>
        <begin position="269"/>
        <end position="288"/>
    </location>
</feature>
<name>A0A1C3XQH4_9BRAD</name>
<dbReference type="PANTHER" id="PTHR30482:SF20">
    <property type="entry name" value="HIGH-AFFINITY BRANCHED-CHAIN AMINO ACID TRANSPORT SYSTEM PERMEASE PROTEIN LIVM"/>
    <property type="match status" value="1"/>
</dbReference>
<organism evidence="8 9">
    <name type="scientific">Bradyrhizobium shewense</name>
    <dbReference type="NCBI Taxonomy" id="1761772"/>
    <lineage>
        <taxon>Bacteria</taxon>
        <taxon>Pseudomonadati</taxon>
        <taxon>Pseudomonadota</taxon>
        <taxon>Alphaproteobacteria</taxon>
        <taxon>Hyphomicrobiales</taxon>
        <taxon>Nitrobacteraceae</taxon>
        <taxon>Bradyrhizobium</taxon>
    </lineage>
</organism>
<sequence length="439" mass="47211">MTAPSTNTAKPATGIPALLKTAFINALIALVLFSLMIGIRTEAGSSGQLTYWTRFGDLASIVAAVFGGSIVIELLRQWIGPTGAEKLVPPAVQSGISFIGRYLAPALLIFTLLVPVIFYNQRYILDLAILVLTYVMLGWGLNVVVGLAGLLDLGYVAFYAVGAYSYGLLATNFGWSFWICLPLAGILAAFWGVLLGFPVLRLRGDYLAIVTLAFGEIIRLVIINWQDLTGGPNGVSGIPRPTFFGIPLDNSDDGLAARLGIEYSPTHRIVFLFYLILALALLTNWATIRLRRLPIGRAWEALREDEVACRALGINTTTTKLTAFATGAMFGGFAGAFFATRQGFISPESFTFQESALVLAIVVLGGMGSQLGVALSALAMIGGFELFRGLEGYRMLVFGMAMVLIMIWRPRGLIGHRAPTVYLTKAKAISSDLVKEGHG</sequence>
<keyword evidence="9" id="KW-1185">Reference proteome</keyword>
<feature type="domain" description="High-affinity branched-chain amino acid transport system permease LivHM N-terminal" evidence="7">
    <location>
        <begin position="19"/>
        <end position="113"/>
    </location>
</feature>
<evidence type="ECO:0000256" key="5">
    <source>
        <dbReference type="ARBA" id="ARBA00023136"/>
    </source>
</evidence>
<feature type="transmembrane region" description="Helical" evidence="6">
    <location>
        <begin position="206"/>
        <end position="225"/>
    </location>
</feature>
<dbReference type="Pfam" id="PF02653">
    <property type="entry name" value="BPD_transp_2"/>
    <property type="match status" value="1"/>
</dbReference>
<evidence type="ECO:0000256" key="2">
    <source>
        <dbReference type="ARBA" id="ARBA00022475"/>
    </source>
</evidence>
<reference evidence="9" key="1">
    <citation type="submission" date="2016-08" db="EMBL/GenBank/DDBJ databases">
        <authorList>
            <person name="Varghese N."/>
            <person name="Submissions Spin"/>
        </authorList>
    </citation>
    <scope>NUCLEOTIDE SEQUENCE [LARGE SCALE GENOMIC DNA]</scope>
    <source>
        <strain evidence="9">ERR11</strain>
    </source>
</reference>
<dbReference type="Pfam" id="PF11862">
    <property type="entry name" value="DUF3382"/>
    <property type="match status" value="1"/>
</dbReference>
<feature type="transmembrane region" description="Helical" evidence="6">
    <location>
        <begin position="58"/>
        <end position="79"/>
    </location>
</feature>
<comment type="subcellular location">
    <subcellularLocation>
        <location evidence="1">Cell membrane</location>
        <topology evidence="1">Multi-pass membrane protein</topology>
    </subcellularLocation>
</comment>
<keyword evidence="2" id="KW-1003">Cell membrane</keyword>
<dbReference type="InterPro" id="IPR001851">
    <property type="entry name" value="ABC_transp_permease"/>
</dbReference>
<dbReference type="InterPro" id="IPR043428">
    <property type="entry name" value="LivM-like"/>
</dbReference>
<evidence type="ECO:0000256" key="6">
    <source>
        <dbReference type="SAM" id="Phobius"/>
    </source>
</evidence>
<feature type="transmembrane region" description="Helical" evidence="6">
    <location>
        <begin position="131"/>
        <end position="161"/>
    </location>
</feature>
<feature type="transmembrane region" description="Helical" evidence="6">
    <location>
        <begin position="17"/>
        <end position="37"/>
    </location>
</feature>
<evidence type="ECO:0000313" key="8">
    <source>
        <dbReference type="EMBL" id="SCB54522.1"/>
    </source>
</evidence>
<dbReference type="CDD" id="cd06581">
    <property type="entry name" value="TM_PBP1_LivM_like"/>
    <property type="match status" value="1"/>
</dbReference>
<evidence type="ECO:0000256" key="1">
    <source>
        <dbReference type="ARBA" id="ARBA00004651"/>
    </source>
</evidence>
<dbReference type="InterPro" id="IPR021807">
    <property type="entry name" value="LivHM_N"/>
</dbReference>
<keyword evidence="4 6" id="KW-1133">Transmembrane helix</keyword>
<dbReference type="GO" id="GO:0015658">
    <property type="term" value="F:branched-chain amino acid transmembrane transporter activity"/>
    <property type="evidence" value="ECO:0007669"/>
    <property type="project" value="InterPro"/>
</dbReference>
<feature type="transmembrane region" description="Helical" evidence="6">
    <location>
        <begin position="99"/>
        <end position="119"/>
    </location>
</feature>
<evidence type="ECO:0000256" key="4">
    <source>
        <dbReference type="ARBA" id="ARBA00022989"/>
    </source>
</evidence>
<dbReference type="GO" id="GO:0005886">
    <property type="term" value="C:plasma membrane"/>
    <property type="evidence" value="ECO:0007669"/>
    <property type="project" value="UniProtKB-SubCell"/>
</dbReference>
<protein>
    <submittedName>
        <fullName evidence="8">Amino acid/amide ABC transporter membrane protein 2, HAAT family</fullName>
    </submittedName>
</protein>
<evidence type="ECO:0000313" key="9">
    <source>
        <dbReference type="Proteomes" id="UP000199184"/>
    </source>
</evidence>
<dbReference type="NCBIfam" id="NF008450">
    <property type="entry name" value="PRK11301.1"/>
    <property type="match status" value="1"/>
</dbReference>
<dbReference type="EMBL" id="FMAI01000027">
    <property type="protein sequence ID" value="SCB54522.1"/>
    <property type="molecule type" value="Genomic_DNA"/>
</dbReference>
<feature type="transmembrane region" description="Helical" evidence="6">
    <location>
        <begin position="356"/>
        <end position="380"/>
    </location>
</feature>
<evidence type="ECO:0000259" key="7">
    <source>
        <dbReference type="Pfam" id="PF11862"/>
    </source>
</evidence>
<proteinExistence type="predicted"/>
<dbReference type="AlphaFoldDB" id="A0A1C3XQH4"/>
<feature type="transmembrane region" description="Helical" evidence="6">
    <location>
        <begin position="392"/>
        <end position="408"/>
    </location>
</feature>